<keyword evidence="2" id="KW-0999">Mitochondrion inner membrane</keyword>
<keyword evidence="4" id="KW-0472">Membrane</keyword>
<dbReference type="PANTHER" id="PTHR12388:SF6">
    <property type="entry name" value="MITOCHONDRIAL IMPORT INNER MEMBRANE TRANSLOCASE SUBUNIT PAM16 LIKE 1"/>
    <property type="match status" value="1"/>
</dbReference>
<name>A0A8S9G8A4_BRACR</name>
<dbReference type="GO" id="GO:0005744">
    <property type="term" value="C:TIM23 mitochondrial import inner membrane translocase complex"/>
    <property type="evidence" value="ECO:0007669"/>
    <property type="project" value="InterPro"/>
</dbReference>
<dbReference type="GO" id="GO:0030150">
    <property type="term" value="P:protein import into mitochondrial matrix"/>
    <property type="evidence" value="ECO:0007669"/>
    <property type="project" value="InterPro"/>
</dbReference>
<dbReference type="PANTHER" id="PTHR12388">
    <property type="entry name" value="MITOCHONDRIA ASSOCIATED GRANULOCYTE MACROPHAGE CSF SIGNALING MOLECULE"/>
    <property type="match status" value="1"/>
</dbReference>
<sequence>MAARLFTLIVYGSGAVIRACTHAYRQALANASKSGVAQEAMHNVNRGIRGLTEPEAR</sequence>
<evidence type="ECO:0000256" key="4">
    <source>
        <dbReference type="ARBA" id="ARBA00023136"/>
    </source>
</evidence>
<keyword evidence="3" id="KW-0496">Mitochondrion</keyword>
<evidence type="ECO:0000256" key="3">
    <source>
        <dbReference type="ARBA" id="ARBA00023128"/>
    </source>
</evidence>
<dbReference type="OrthoDB" id="10262892at2759"/>
<protein>
    <submittedName>
        <fullName evidence="5">Uncharacterized protein</fullName>
    </submittedName>
</protein>
<dbReference type="AlphaFoldDB" id="A0A8S9G8A4"/>
<accession>A0A8S9G8A4</accession>
<proteinExistence type="predicted"/>
<reference evidence="5" key="1">
    <citation type="submission" date="2019-12" db="EMBL/GenBank/DDBJ databases">
        <title>Genome sequencing and annotation of Brassica cretica.</title>
        <authorList>
            <person name="Studholme D.J."/>
            <person name="Sarris P.F."/>
        </authorList>
    </citation>
    <scope>NUCLEOTIDE SEQUENCE</scope>
    <source>
        <strain evidence="5">PFS-001/15</strain>
        <tissue evidence="5">Leaf</tissue>
    </source>
</reference>
<evidence type="ECO:0000313" key="6">
    <source>
        <dbReference type="Proteomes" id="UP000712281"/>
    </source>
</evidence>
<comment type="caution">
    <text evidence="5">The sequence shown here is derived from an EMBL/GenBank/DDBJ whole genome shotgun (WGS) entry which is preliminary data.</text>
</comment>
<gene>
    <name evidence="5" type="ORF">F2Q68_00032753</name>
</gene>
<evidence type="ECO:0000256" key="2">
    <source>
        <dbReference type="ARBA" id="ARBA00022792"/>
    </source>
</evidence>
<evidence type="ECO:0000256" key="1">
    <source>
        <dbReference type="ARBA" id="ARBA00004273"/>
    </source>
</evidence>
<comment type="subcellular location">
    <subcellularLocation>
        <location evidence="1">Mitochondrion inner membrane</location>
    </subcellularLocation>
</comment>
<dbReference type="InterPro" id="IPR005341">
    <property type="entry name" value="Tim16"/>
</dbReference>
<evidence type="ECO:0000313" key="5">
    <source>
        <dbReference type="EMBL" id="KAF2540857.1"/>
    </source>
</evidence>
<dbReference type="Proteomes" id="UP000712281">
    <property type="component" value="Unassembled WGS sequence"/>
</dbReference>
<dbReference type="EMBL" id="QGKW02002005">
    <property type="protein sequence ID" value="KAF2540857.1"/>
    <property type="molecule type" value="Genomic_DNA"/>
</dbReference>
<organism evidence="5 6">
    <name type="scientific">Brassica cretica</name>
    <name type="common">Mustard</name>
    <dbReference type="NCBI Taxonomy" id="69181"/>
    <lineage>
        <taxon>Eukaryota</taxon>
        <taxon>Viridiplantae</taxon>
        <taxon>Streptophyta</taxon>
        <taxon>Embryophyta</taxon>
        <taxon>Tracheophyta</taxon>
        <taxon>Spermatophyta</taxon>
        <taxon>Magnoliopsida</taxon>
        <taxon>eudicotyledons</taxon>
        <taxon>Gunneridae</taxon>
        <taxon>Pentapetalae</taxon>
        <taxon>rosids</taxon>
        <taxon>malvids</taxon>
        <taxon>Brassicales</taxon>
        <taxon>Brassicaceae</taxon>
        <taxon>Brassiceae</taxon>
        <taxon>Brassica</taxon>
    </lineage>
</organism>